<keyword evidence="2" id="KW-1185">Reference proteome</keyword>
<dbReference type="Proteomes" id="UP001218188">
    <property type="component" value="Unassembled WGS sequence"/>
</dbReference>
<sequence>MPSELLSEIISWTLPLMVTDSLSALPTDSSPWILTHISRRWRTVAISNPSLVAISYPDNHRSLPMIEAQLARAQKLQIHFYGSESSDFRRQVETFGCLAKHASQWDELSIGLSSHLLPLLAGLRDDLPMLRRVWVEWDSASSQDGVYALDCFETARSLVDISLYNEFDFVSFFCRRTSLLTINWTPRGMCIERY</sequence>
<proteinExistence type="predicted"/>
<protein>
    <recommendedName>
        <fullName evidence="3">F-box domain-containing protein</fullName>
    </recommendedName>
</protein>
<dbReference type="EMBL" id="JARJCM010000099">
    <property type="protein sequence ID" value="KAJ7029679.1"/>
    <property type="molecule type" value="Genomic_DNA"/>
</dbReference>
<gene>
    <name evidence="1" type="ORF">C8F04DRAFT_746582</name>
</gene>
<name>A0AAD6X2D8_9AGAR</name>
<organism evidence="1 2">
    <name type="scientific">Mycena alexandri</name>
    <dbReference type="NCBI Taxonomy" id="1745969"/>
    <lineage>
        <taxon>Eukaryota</taxon>
        <taxon>Fungi</taxon>
        <taxon>Dikarya</taxon>
        <taxon>Basidiomycota</taxon>
        <taxon>Agaricomycotina</taxon>
        <taxon>Agaricomycetes</taxon>
        <taxon>Agaricomycetidae</taxon>
        <taxon>Agaricales</taxon>
        <taxon>Marasmiineae</taxon>
        <taxon>Mycenaceae</taxon>
        <taxon>Mycena</taxon>
    </lineage>
</organism>
<evidence type="ECO:0000313" key="2">
    <source>
        <dbReference type="Proteomes" id="UP001218188"/>
    </source>
</evidence>
<comment type="caution">
    <text evidence="1">The sequence shown here is derived from an EMBL/GenBank/DDBJ whole genome shotgun (WGS) entry which is preliminary data.</text>
</comment>
<evidence type="ECO:0000313" key="1">
    <source>
        <dbReference type="EMBL" id="KAJ7029679.1"/>
    </source>
</evidence>
<reference evidence="1" key="1">
    <citation type="submission" date="2023-03" db="EMBL/GenBank/DDBJ databases">
        <title>Massive genome expansion in bonnet fungi (Mycena s.s.) driven by repeated elements and novel gene families across ecological guilds.</title>
        <authorList>
            <consortium name="Lawrence Berkeley National Laboratory"/>
            <person name="Harder C.B."/>
            <person name="Miyauchi S."/>
            <person name="Viragh M."/>
            <person name="Kuo A."/>
            <person name="Thoen E."/>
            <person name="Andreopoulos B."/>
            <person name="Lu D."/>
            <person name="Skrede I."/>
            <person name="Drula E."/>
            <person name="Henrissat B."/>
            <person name="Morin E."/>
            <person name="Kohler A."/>
            <person name="Barry K."/>
            <person name="LaButti K."/>
            <person name="Morin E."/>
            <person name="Salamov A."/>
            <person name="Lipzen A."/>
            <person name="Mereny Z."/>
            <person name="Hegedus B."/>
            <person name="Baldrian P."/>
            <person name="Stursova M."/>
            <person name="Weitz H."/>
            <person name="Taylor A."/>
            <person name="Grigoriev I.V."/>
            <person name="Nagy L.G."/>
            <person name="Martin F."/>
            <person name="Kauserud H."/>
        </authorList>
    </citation>
    <scope>NUCLEOTIDE SEQUENCE</scope>
    <source>
        <strain evidence="1">CBHHK200</strain>
    </source>
</reference>
<evidence type="ECO:0008006" key="3">
    <source>
        <dbReference type="Google" id="ProtNLM"/>
    </source>
</evidence>
<accession>A0AAD6X2D8</accession>
<dbReference type="AlphaFoldDB" id="A0AAD6X2D8"/>